<name>A0A2P2P4C6_RHIMU</name>
<organism evidence="1">
    <name type="scientific">Rhizophora mucronata</name>
    <name type="common">Asiatic mangrove</name>
    <dbReference type="NCBI Taxonomy" id="61149"/>
    <lineage>
        <taxon>Eukaryota</taxon>
        <taxon>Viridiplantae</taxon>
        <taxon>Streptophyta</taxon>
        <taxon>Embryophyta</taxon>
        <taxon>Tracheophyta</taxon>
        <taxon>Spermatophyta</taxon>
        <taxon>Magnoliopsida</taxon>
        <taxon>eudicotyledons</taxon>
        <taxon>Gunneridae</taxon>
        <taxon>Pentapetalae</taxon>
        <taxon>rosids</taxon>
        <taxon>fabids</taxon>
        <taxon>Malpighiales</taxon>
        <taxon>Rhizophoraceae</taxon>
        <taxon>Rhizophora</taxon>
    </lineage>
</organism>
<evidence type="ECO:0000313" key="1">
    <source>
        <dbReference type="EMBL" id="MBX49582.1"/>
    </source>
</evidence>
<proteinExistence type="predicted"/>
<reference evidence="1" key="1">
    <citation type="submission" date="2018-02" db="EMBL/GenBank/DDBJ databases">
        <title>Rhizophora mucronata_Transcriptome.</title>
        <authorList>
            <person name="Meera S.P."/>
            <person name="Sreeshan A."/>
            <person name="Augustine A."/>
        </authorList>
    </citation>
    <scope>NUCLEOTIDE SEQUENCE</scope>
    <source>
        <tissue evidence="1">Leaf</tissue>
    </source>
</reference>
<accession>A0A2P2P4C6</accession>
<dbReference type="EMBL" id="GGEC01069098">
    <property type="protein sequence ID" value="MBX49582.1"/>
    <property type="molecule type" value="Transcribed_RNA"/>
</dbReference>
<dbReference type="AlphaFoldDB" id="A0A2P2P4C6"/>
<sequence length="32" mass="3642">MSWSKGDHLPLSFSLSSIVRDFFLPGAFLAWE</sequence>
<protein>
    <submittedName>
        <fullName evidence="1">Uncharacterized protein</fullName>
    </submittedName>
</protein>